<dbReference type="Gene3D" id="2.10.110.10">
    <property type="entry name" value="Cysteine Rich Protein"/>
    <property type="match status" value="1"/>
</dbReference>
<keyword evidence="2 4" id="KW-0862">Zinc</keyword>
<dbReference type="AlphaFoldDB" id="T1ISD3"/>
<dbReference type="HOGENOM" id="CLU_937866_0_0_1"/>
<evidence type="ECO:0000259" key="6">
    <source>
        <dbReference type="PROSITE" id="PS50023"/>
    </source>
</evidence>
<evidence type="ECO:0000256" key="2">
    <source>
        <dbReference type="ARBA" id="ARBA00022833"/>
    </source>
</evidence>
<name>T1ISD3_STRMM</name>
<dbReference type="PROSITE" id="PS00478">
    <property type="entry name" value="LIM_DOMAIN_1"/>
    <property type="match status" value="1"/>
</dbReference>
<dbReference type="EnsemblMetazoa" id="SMAR004001-RA">
    <property type="protein sequence ID" value="SMAR004001-PA"/>
    <property type="gene ID" value="SMAR004001"/>
</dbReference>
<feature type="region of interest" description="Disordered" evidence="5">
    <location>
        <begin position="135"/>
        <end position="172"/>
    </location>
</feature>
<organism evidence="7 8">
    <name type="scientific">Strigamia maritima</name>
    <name type="common">European centipede</name>
    <name type="synonym">Geophilus maritimus</name>
    <dbReference type="NCBI Taxonomy" id="126957"/>
    <lineage>
        <taxon>Eukaryota</taxon>
        <taxon>Metazoa</taxon>
        <taxon>Ecdysozoa</taxon>
        <taxon>Arthropoda</taxon>
        <taxon>Myriapoda</taxon>
        <taxon>Chilopoda</taxon>
        <taxon>Pleurostigmophora</taxon>
        <taxon>Geophilomorpha</taxon>
        <taxon>Linotaeniidae</taxon>
        <taxon>Strigamia</taxon>
    </lineage>
</organism>
<sequence>MDLMMPDLFGNMGGSSDLDLYSPQGLPASPGSPNPSASSQDGNTSTSNPQTPTSLSTQEMDQLLYFWTTPVSMGNLNGRSMIAAEDFKLDLQEDEEELMTRGPSLDQSSSGSSPSSCSVVVSSAIQRSLTANTLMSSGAAPPASSSASTPTATLSHTPVATRSPHSDKSRYTLKSFSSPNFTLKLQKALSHTSLSLGHKSTRKDTLSSSTQDLTGPPAAGEGGGGGGTQVTSKAKGFMSASLKNISGMKLRLPLPNRCSVCGFVVAHDKIQEDGLIYHRNCFKCTKCETPLTLNTYR</sequence>
<dbReference type="InterPro" id="IPR001781">
    <property type="entry name" value="Znf_LIM"/>
</dbReference>
<feature type="compositionally biased region" description="Low complexity" evidence="5">
    <location>
        <begin position="27"/>
        <end position="55"/>
    </location>
</feature>
<feature type="region of interest" description="Disordered" evidence="5">
    <location>
        <begin position="194"/>
        <end position="232"/>
    </location>
</feature>
<dbReference type="Proteomes" id="UP000014500">
    <property type="component" value="Unassembled WGS sequence"/>
</dbReference>
<proteinExistence type="predicted"/>
<reference evidence="8" key="1">
    <citation type="submission" date="2011-05" db="EMBL/GenBank/DDBJ databases">
        <authorList>
            <person name="Richards S.R."/>
            <person name="Qu J."/>
            <person name="Jiang H."/>
            <person name="Jhangiani S.N."/>
            <person name="Agravi P."/>
            <person name="Goodspeed R."/>
            <person name="Gross S."/>
            <person name="Mandapat C."/>
            <person name="Jackson L."/>
            <person name="Mathew T."/>
            <person name="Pu L."/>
            <person name="Thornton R."/>
            <person name="Saada N."/>
            <person name="Wilczek-Boney K.B."/>
            <person name="Lee S."/>
            <person name="Kovar C."/>
            <person name="Wu Y."/>
            <person name="Scherer S.E."/>
            <person name="Worley K.C."/>
            <person name="Muzny D.M."/>
            <person name="Gibbs R."/>
        </authorList>
    </citation>
    <scope>NUCLEOTIDE SEQUENCE</scope>
    <source>
        <strain evidence="8">Brora</strain>
    </source>
</reference>
<dbReference type="PROSITE" id="PS50023">
    <property type="entry name" value="LIM_DOMAIN_2"/>
    <property type="match status" value="1"/>
</dbReference>
<keyword evidence="8" id="KW-1185">Reference proteome</keyword>
<evidence type="ECO:0000256" key="1">
    <source>
        <dbReference type="ARBA" id="ARBA00022723"/>
    </source>
</evidence>
<keyword evidence="3 4" id="KW-0440">LIM domain</keyword>
<dbReference type="GO" id="GO:0046872">
    <property type="term" value="F:metal ion binding"/>
    <property type="evidence" value="ECO:0007669"/>
    <property type="project" value="UniProtKB-KW"/>
</dbReference>
<accession>T1ISD3</accession>
<feature type="compositionally biased region" description="Low complexity" evidence="5">
    <location>
        <begin position="108"/>
        <end position="119"/>
    </location>
</feature>
<feature type="region of interest" description="Disordered" evidence="5">
    <location>
        <begin position="1"/>
        <end position="55"/>
    </location>
</feature>
<keyword evidence="1 4" id="KW-0479">Metal-binding</keyword>
<evidence type="ECO:0000256" key="3">
    <source>
        <dbReference type="ARBA" id="ARBA00023038"/>
    </source>
</evidence>
<evidence type="ECO:0000256" key="4">
    <source>
        <dbReference type="PROSITE-ProRule" id="PRU00125"/>
    </source>
</evidence>
<evidence type="ECO:0000313" key="8">
    <source>
        <dbReference type="Proteomes" id="UP000014500"/>
    </source>
</evidence>
<protein>
    <recommendedName>
        <fullName evidence="6">LIM zinc-binding domain-containing protein</fullName>
    </recommendedName>
</protein>
<dbReference type="EMBL" id="AFFK01018942">
    <property type="status" value="NOT_ANNOTATED_CDS"/>
    <property type="molecule type" value="Genomic_DNA"/>
</dbReference>
<evidence type="ECO:0000313" key="7">
    <source>
        <dbReference type="EnsemblMetazoa" id="SMAR004001-PA"/>
    </source>
</evidence>
<feature type="domain" description="LIM zinc-binding" evidence="6">
    <location>
        <begin position="256"/>
        <end position="297"/>
    </location>
</feature>
<feature type="region of interest" description="Disordered" evidence="5">
    <location>
        <begin position="96"/>
        <end position="119"/>
    </location>
</feature>
<evidence type="ECO:0000256" key="5">
    <source>
        <dbReference type="SAM" id="MobiDB-lite"/>
    </source>
</evidence>
<reference evidence="7" key="2">
    <citation type="submission" date="2015-02" db="UniProtKB">
        <authorList>
            <consortium name="EnsemblMetazoa"/>
        </authorList>
    </citation>
    <scope>IDENTIFICATION</scope>
</reference>
<feature type="compositionally biased region" description="Low complexity" evidence="5">
    <location>
        <begin position="136"/>
        <end position="158"/>
    </location>
</feature>